<dbReference type="Proteomes" id="UP000314294">
    <property type="component" value="Unassembled WGS sequence"/>
</dbReference>
<dbReference type="EMBL" id="SRLO01000105">
    <property type="protein sequence ID" value="TNN75266.1"/>
    <property type="molecule type" value="Genomic_DNA"/>
</dbReference>
<reference evidence="1 2" key="1">
    <citation type="submission" date="2019-03" db="EMBL/GenBank/DDBJ databases">
        <title>First draft genome of Liparis tanakae, snailfish: a comprehensive survey of snailfish specific genes.</title>
        <authorList>
            <person name="Kim W."/>
            <person name="Song I."/>
            <person name="Jeong J.-H."/>
            <person name="Kim D."/>
            <person name="Kim S."/>
            <person name="Ryu S."/>
            <person name="Song J.Y."/>
            <person name="Lee S.K."/>
        </authorList>
    </citation>
    <scope>NUCLEOTIDE SEQUENCE [LARGE SCALE GENOMIC DNA]</scope>
    <source>
        <tissue evidence="1">Muscle</tissue>
    </source>
</reference>
<organism evidence="1 2">
    <name type="scientific">Liparis tanakae</name>
    <name type="common">Tanaka's snailfish</name>
    <dbReference type="NCBI Taxonomy" id="230148"/>
    <lineage>
        <taxon>Eukaryota</taxon>
        <taxon>Metazoa</taxon>
        <taxon>Chordata</taxon>
        <taxon>Craniata</taxon>
        <taxon>Vertebrata</taxon>
        <taxon>Euteleostomi</taxon>
        <taxon>Actinopterygii</taxon>
        <taxon>Neopterygii</taxon>
        <taxon>Teleostei</taxon>
        <taxon>Neoteleostei</taxon>
        <taxon>Acanthomorphata</taxon>
        <taxon>Eupercaria</taxon>
        <taxon>Perciformes</taxon>
        <taxon>Cottioidei</taxon>
        <taxon>Cottales</taxon>
        <taxon>Liparidae</taxon>
        <taxon>Liparis</taxon>
    </lineage>
</organism>
<proteinExistence type="predicted"/>
<evidence type="ECO:0000313" key="2">
    <source>
        <dbReference type="Proteomes" id="UP000314294"/>
    </source>
</evidence>
<protein>
    <submittedName>
        <fullName evidence="1">Uncharacterized protein</fullName>
    </submittedName>
</protein>
<sequence>MLGGYVSATLTRNCNTSWLLQHVSIPSSTKGQGQKGMSGGSEGSEAVLAITGVRADDAVWRVKALLCGWGVGSLRVSCRPPPILLLRGMKYLLRQTQRDPSLCEVQVRRRIRSVKSLASKPPTFSSPAAISLTVDLLPAAPCFTTATQCCVSKYHRMLIHRNPHRDIRGIPSNLSETLDIVFSQMHAGKSAETHHTNTIMKHVAEE</sequence>
<keyword evidence="2" id="KW-1185">Reference proteome</keyword>
<comment type="caution">
    <text evidence="1">The sequence shown here is derived from an EMBL/GenBank/DDBJ whole genome shotgun (WGS) entry which is preliminary data.</text>
</comment>
<evidence type="ECO:0000313" key="1">
    <source>
        <dbReference type="EMBL" id="TNN75266.1"/>
    </source>
</evidence>
<accession>A0A4Z2IBA3</accession>
<dbReference type="AlphaFoldDB" id="A0A4Z2IBA3"/>
<gene>
    <name evidence="1" type="ORF">EYF80_014503</name>
</gene>
<name>A0A4Z2IBA3_9TELE</name>